<evidence type="ECO:0000313" key="15">
    <source>
        <dbReference type="EMBL" id="KMY52201.1"/>
    </source>
</evidence>
<evidence type="ECO:0000256" key="6">
    <source>
        <dbReference type="ARBA" id="ARBA00022679"/>
    </source>
</evidence>
<dbReference type="Proteomes" id="UP000037146">
    <property type="component" value="Unassembled WGS sequence"/>
</dbReference>
<proteinExistence type="predicted"/>
<evidence type="ECO:0000256" key="11">
    <source>
        <dbReference type="ARBA" id="ARBA00023136"/>
    </source>
</evidence>
<dbReference type="InterPro" id="IPR005467">
    <property type="entry name" value="His_kinase_dom"/>
</dbReference>
<evidence type="ECO:0000256" key="5">
    <source>
        <dbReference type="ARBA" id="ARBA00022553"/>
    </source>
</evidence>
<comment type="subcellular location">
    <subcellularLocation>
        <location evidence="2">Cell membrane</location>
        <topology evidence="2">Multi-pass membrane protein</topology>
    </subcellularLocation>
</comment>
<dbReference type="PANTHER" id="PTHR34220:SF7">
    <property type="entry name" value="SENSOR HISTIDINE KINASE YPDA"/>
    <property type="match status" value="1"/>
</dbReference>
<dbReference type="Gene3D" id="3.30.450.20">
    <property type="entry name" value="PAS domain"/>
    <property type="match status" value="1"/>
</dbReference>
<dbReference type="InterPro" id="IPR003594">
    <property type="entry name" value="HATPase_dom"/>
</dbReference>
<dbReference type="InterPro" id="IPR010559">
    <property type="entry name" value="Sig_transdc_His_kin_internal"/>
</dbReference>
<evidence type="ECO:0000256" key="4">
    <source>
        <dbReference type="ARBA" id="ARBA00022475"/>
    </source>
</evidence>
<dbReference type="Pfam" id="PF06580">
    <property type="entry name" value="His_kinase"/>
    <property type="match status" value="1"/>
</dbReference>
<organism evidence="15 16">
    <name type="scientific">Peribacillus loiseleuriae</name>
    <dbReference type="NCBI Taxonomy" id="1679170"/>
    <lineage>
        <taxon>Bacteria</taxon>
        <taxon>Bacillati</taxon>
        <taxon>Bacillota</taxon>
        <taxon>Bacilli</taxon>
        <taxon>Bacillales</taxon>
        <taxon>Bacillaceae</taxon>
        <taxon>Peribacillus</taxon>
    </lineage>
</organism>
<feature type="transmembrane region" description="Helical" evidence="12">
    <location>
        <begin position="294"/>
        <end position="319"/>
    </location>
</feature>
<keyword evidence="4" id="KW-1003">Cell membrane</keyword>
<protein>
    <recommendedName>
        <fullName evidence="3">histidine kinase</fullName>
        <ecNumber evidence="3">2.7.13.3</ecNumber>
    </recommendedName>
</protein>
<name>A0A0K9H017_9BACI</name>
<evidence type="ECO:0000313" key="16">
    <source>
        <dbReference type="Proteomes" id="UP000037146"/>
    </source>
</evidence>
<dbReference type="PROSITE" id="PS50885">
    <property type="entry name" value="HAMP"/>
    <property type="match status" value="1"/>
</dbReference>
<dbReference type="CDD" id="cd18774">
    <property type="entry name" value="PDC2_HK_sensor"/>
    <property type="match status" value="1"/>
</dbReference>
<keyword evidence="16" id="KW-1185">Reference proteome</keyword>
<evidence type="ECO:0000256" key="12">
    <source>
        <dbReference type="SAM" id="Phobius"/>
    </source>
</evidence>
<keyword evidence="12" id="KW-0812">Transmembrane</keyword>
<feature type="transmembrane region" description="Helical" evidence="12">
    <location>
        <begin position="12"/>
        <end position="36"/>
    </location>
</feature>
<keyword evidence="6" id="KW-0808">Transferase</keyword>
<dbReference type="GO" id="GO:0005886">
    <property type="term" value="C:plasma membrane"/>
    <property type="evidence" value="ECO:0007669"/>
    <property type="project" value="UniProtKB-SubCell"/>
</dbReference>
<evidence type="ECO:0000256" key="8">
    <source>
        <dbReference type="ARBA" id="ARBA00022777"/>
    </source>
</evidence>
<keyword evidence="10" id="KW-0902">Two-component regulatory system</keyword>
<dbReference type="Pfam" id="PF02518">
    <property type="entry name" value="HATPase_c"/>
    <property type="match status" value="1"/>
</dbReference>
<keyword evidence="7" id="KW-0547">Nucleotide-binding</keyword>
<dbReference type="Gene3D" id="6.10.340.10">
    <property type="match status" value="1"/>
</dbReference>
<evidence type="ECO:0000259" key="14">
    <source>
        <dbReference type="PROSITE" id="PS50885"/>
    </source>
</evidence>
<keyword evidence="8" id="KW-0418">Kinase</keyword>
<dbReference type="PANTHER" id="PTHR34220">
    <property type="entry name" value="SENSOR HISTIDINE KINASE YPDA"/>
    <property type="match status" value="1"/>
</dbReference>
<comment type="caution">
    <text evidence="15">The sequence shown here is derived from an EMBL/GenBank/DDBJ whole genome shotgun (WGS) entry which is preliminary data.</text>
</comment>
<evidence type="ECO:0000256" key="1">
    <source>
        <dbReference type="ARBA" id="ARBA00000085"/>
    </source>
</evidence>
<dbReference type="GO" id="GO:0005524">
    <property type="term" value="F:ATP binding"/>
    <property type="evidence" value="ECO:0007669"/>
    <property type="project" value="UniProtKB-KW"/>
</dbReference>
<dbReference type="STRING" id="1679170.AC625_02885"/>
<keyword evidence="11 12" id="KW-0472">Membrane</keyword>
<feature type="domain" description="HAMP" evidence="14">
    <location>
        <begin position="316"/>
        <end position="368"/>
    </location>
</feature>
<evidence type="ECO:0000256" key="2">
    <source>
        <dbReference type="ARBA" id="ARBA00004651"/>
    </source>
</evidence>
<reference evidence="16" key="1">
    <citation type="submission" date="2015-07" db="EMBL/GenBank/DDBJ databases">
        <title>Genome sequencing project for genomic taxonomy and phylogenomics of Bacillus-like bacteria.</title>
        <authorList>
            <person name="Liu B."/>
            <person name="Wang J."/>
            <person name="Zhu Y."/>
            <person name="Liu G."/>
            <person name="Chen Q."/>
            <person name="Chen Z."/>
            <person name="Lan J."/>
            <person name="Che J."/>
            <person name="Ge C."/>
            <person name="Shi H."/>
            <person name="Pan Z."/>
            <person name="Liu X."/>
        </authorList>
    </citation>
    <scope>NUCLEOTIDE SEQUENCE [LARGE SCALE GENOMIC DNA]</scope>
    <source>
        <strain evidence="16">FJAT-27997</strain>
    </source>
</reference>
<dbReference type="SMART" id="SM00387">
    <property type="entry name" value="HATPase_c"/>
    <property type="match status" value="1"/>
</dbReference>
<dbReference type="Gene3D" id="3.30.565.10">
    <property type="entry name" value="Histidine kinase-like ATPase, C-terminal domain"/>
    <property type="match status" value="1"/>
</dbReference>
<dbReference type="Pfam" id="PF00672">
    <property type="entry name" value="HAMP"/>
    <property type="match status" value="1"/>
</dbReference>
<dbReference type="PRINTS" id="PR00344">
    <property type="entry name" value="BCTRLSENSOR"/>
</dbReference>
<evidence type="ECO:0000256" key="10">
    <source>
        <dbReference type="ARBA" id="ARBA00023012"/>
    </source>
</evidence>
<dbReference type="InterPro" id="IPR004358">
    <property type="entry name" value="Sig_transdc_His_kin-like_C"/>
</dbReference>
<sequence length="598" mass="68659">MRKHFLYSFKSTINALFVPIIILFITLTGWISYLLAAAQIEENAYKNINDTVFQTKGYLEDNLSDVFEQLVALSNNPHIYELISTDPANITPKLYIELDKELQVIQSHYDTVIESLVVDMHGGEFLMYRSIYPKANSHFSYETYYDRFAGSKENFYWQNLHKDEIFNNKRDVVSVFKLIGHANSKANGILIFNLRYDFFERVFNKSLIGENGYLTLISSDGALNSKTVSAEYRLDDATLSYMNKIENEKGQFSFVNEDGNKMIVIYETIGVNKWKVAAVLPEAELLNKANYIKFVTIAVIILLILIAVFVANFLVMYITKPLTKLVKQMKNIDENNLDLSYEIAAPKEFEILQSGFKDLMTRIHVLLLQNKLDQEEKRQLEFAIMHAQINPHFLYNTLYSIKGLCDMGQTRDASTMISALSNFFRISISRGREIISIEEELEHIKNYLYIQEMRYGDEFTYEMDVDPRILPYNIIKLTLQPLIENAIYHGVKQRRGQGVITVKGYEHDQHIIFTIKDNGIGISEARLKEIKKEIGEHLSEEKGTVGIGLKSVDGRIKIHFGTEYGLMIDSEEGRGTTITVRLPKIKGVAGSYAKSNNR</sequence>
<dbReference type="AlphaFoldDB" id="A0A0K9H017"/>
<evidence type="ECO:0000259" key="13">
    <source>
        <dbReference type="PROSITE" id="PS50109"/>
    </source>
</evidence>
<dbReference type="SUPFAM" id="SSF55874">
    <property type="entry name" value="ATPase domain of HSP90 chaperone/DNA topoisomerase II/histidine kinase"/>
    <property type="match status" value="1"/>
</dbReference>
<dbReference type="EMBL" id="LFZW01000001">
    <property type="protein sequence ID" value="KMY52201.1"/>
    <property type="molecule type" value="Genomic_DNA"/>
</dbReference>
<dbReference type="GO" id="GO:0000155">
    <property type="term" value="F:phosphorelay sensor kinase activity"/>
    <property type="evidence" value="ECO:0007669"/>
    <property type="project" value="InterPro"/>
</dbReference>
<evidence type="ECO:0000256" key="3">
    <source>
        <dbReference type="ARBA" id="ARBA00012438"/>
    </source>
</evidence>
<dbReference type="InterPro" id="IPR036890">
    <property type="entry name" value="HATPase_C_sf"/>
</dbReference>
<gene>
    <name evidence="15" type="ORF">AC625_02885</name>
</gene>
<dbReference type="InterPro" id="IPR050640">
    <property type="entry name" value="Bact_2-comp_sensor_kinase"/>
</dbReference>
<evidence type="ECO:0000256" key="9">
    <source>
        <dbReference type="ARBA" id="ARBA00022840"/>
    </source>
</evidence>
<dbReference type="EC" id="2.7.13.3" evidence="3"/>
<keyword evidence="12" id="KW-1133">Transmembrane helix</keyword>
<dbReference type="PATRIC" id="fig|1679170.3.peg.589"/>
<accession>A0A0K9H017</accession>
<comment type="catalytic activity">
    <reaction evidence="1">
        <text>ATP + protein L-histidine = ADP + protein N-phospho-L-histidine.</text>
        <dbReference type="EC" id="2.7.13.3"/>
    </reaction>
</comment>
<keyword evidence="9" id="KW-0067">ATP-binding</keyword>
<keyword evidence="5" id="KW-0597">Phosphoprotein</keyword>
<dbReference type="OrthoDB" id="9776552at2"/>
<feature type="domain" description="Histidine kinase" evidence="13">
    <location>
        <begin position="475"/>
        <end position="586"/>
    </location>
</feature>
<dbReference type="PROSITE" id="PS50109">
    <property type="entry name" value="HIS_KIN"/>
    <property type="match status" value="1"/>
</dbReference>
<dbReference type="InterPro" id="IPR003660">
    <property type="entry name" value="HAMP_dom"/>
</dbReference>
<evidence type="ECO:0000256" key="7">
    <source>
        <dbReference type="ARBA" id="ARBA00022741"/>
    </source>
</evidence>